<reference evidence="12" key="1">
    <citation type="submission" date="2017-01" db="EMBL/GenBank/DDBJ databases">
        <title>Comparative genomics of anhydrobiosis in the tardigrade Hypsibius dujardini.</title>
        <authorList>
            <person name="Yoshida Y."/>
            <person name="Koutsovoulos G."/>
            <person name="Laetsch D."/>
            <person name="Stevens L."/>
            <person name="Kumar S."/>
            <person name="Horikawa D."/>
            <person name="Ishino K."/>
            <person name="Komine S."/>
            <person name="Tomita M."/>
            <person name="Blaxter M."/>
            <person name="Arakawa K."/>
        </authorList>
    </citation>
    <scope>NUCLEOTIDE SEQUENCE [LARGE SCALE GENOMIC DNA]</scope>
    <source>
        <strain evidence="12">Z151</strain>
    </source>
</reference>
<name>A0A1W0X7V3_HYPEX</name>
<comment type="caution">
    <text evidence="11">The sequence shown here is derived from an EMBL/GenBank/DDBJ whole genome shotgun (WGS) entry which is preliminary data.</text>
</comment>
<protein>
    <recommendedName>
        <fullName evidence="10">G-protein coupled receptors family 1 profile domain-containing protein</fullName>
    </recommendedName>
</protein>
<accession>A0A1W0X7V3</accession>
<evidence type="ECO:0000256" key="9">
    <source>
        <dbReference type="SAM" id="Phobius"/>
    </source>
</evidence>
<dbReference type="GO" id="GO:0043410">
    <property type="term" value="P:positive regulation of MAPK cascade"/>
    <property type="evidence" value="ECO:0007669"/>
    <property type="project" value="TreeGrafter"/>
</dbReference>
<keyword evidence="6 9" id="KW-0472">Membrane</keyword>
<keyword evidence="2" id="KW-1003">Cell membrane</keyword>
<dbReference type="Proteomes" id="UP000192578">
    <property type="component" value="Unassembled WGS sequence"/>
</dbReference>
<evidence type="ECO:0000256" key="7">
    <source>
        <dbReference type="ARBA" id="ARBA00023170"/>
    </source>
</evidence>
<evidence type="ECO:0000256" key="4">
    <source>
        <dbReference type="ARBA" id="ARBA00022989"/>
    </source>
</evidence>
<evidence type="ECO:0000256" key="6">
    <source>
        <dbReference type="ARBA" id="ARBA00023136"/>
    </source>
</evidence>
<evidence type="ECO:0000256" key="2">
    <source>
        <dbReference type="ARBA" id="ARBA00022475"/>
    </source>
</evidence>
<feature type="domain" description="G-protein coupled receptors family 1 profile" evidence="10">
    <location>
        <begin position="51"/>
        <end position="260"/>
    </location>
</feature>
<gene>
    <name evidence="11" type="ORF">BV898_02611</name>
</gene>
<feature type="transmembrane region" description="Helical" evidence="9">
    <location>
        <begin position="72"/>
        <end position="94"/>
    </location>
</feature>
<dbReference type="InterPro" id="IPR000276">
    <property type="entry name" value="GPCR_Rhodpsn"/>
</dbReference>
<evidence type="ECO:0000313" key="12">
    <source>
        <dbReference type="Proteomes" id="UP000192578"/>
    </source>
</evidence>
<dbReference type="PROSITE" id="PS50262">
    <property type="entry name" value="G_PROTEIN_RECEP_F1_2"/>
    <property type="match status" value="1"/>
</dbReference>
<dbReference type="PANTHER" id="PTHR24248">
    <property type="entry name" value="ADRENERGIC RECEPTOR-RELATED G-PROTEIN COUPLED RECEPTOR"/>
    <property type="match status" value="1"/>
</dbReference>
<keyword evidence="7" id="KW-0675">Receptor</keyword>
<dbReference type="GO" id="GO:0005886">
    <property type="term" value="C:plasma membrane"/>
    <property type="evidence" value="ECO:0007669"/>
    <property type="project" value="UniProtKB-SubCell"/>
</dbReference>
<dbReference type="PANTHER" id="PTHR24248:SF66">
    <property type="entry name" value="OCTOPAMINE RECEPTOR BETA-3R"/>
    <property type="match status" value="1"/>
</dbReference>
<sequence>MGYTNESIRNNYSSAVITNESVRSNDTALPHVQWSGLAMFQVFACLAGFLGNSAVFLVIACNRPLWTPFNVYVVNLILGNWLNMVTFMPLDILFNLYGYKWPMGEALCTYYLISSWYLEEVIYNSHQLIAIMRIWAVTGPVSYARYQSVRLSACLSTGVWVYVFVGVAPGLITDALYYRPPLRLGNSFGPCLVNLKAIWPWGTVMQWLFCTWPEVVMIAAVIIVFYVKLVQKRKKIAWQRRAVEPNITLANDRPSDPREG</sequence>
<dbReference type="GO" id="GO:0004930">
    <property type="term" value="F:G protein-coupled receptor activity"/>
    <property type="evidence" value="ECO:0007669"/>
    <property type="project" value="UniProtKB-KW"/>
</dbReference>
<feature type="transmembrane region" description="Helical" evidence="9">
    <location>
        <begin position="38"/>
        <end position="60"/>
    </location>
</feature>
<evidence type="ECO:0000256" key="8">
    <source>
        <dbReference type="ARBA" id="ARBA00023224"/>
    </source>
</evidence>
<feature type="transmembrane region" description="Helical" evidence="9">
    <location>
        <begin position="128"/>
        <end position="146"/>
    </location>
</feature>
<feature type="transmembrane region" description="Helical" evidence="9">
    <location>
        <begin position="198"/>
        <end position="227"/>
    </location>
</feature>
<evidence type="ECO:0000256" key="3">
    <source>
        <dbReference type="ARBA" id="ARBA00022692"/>
    </source>
</evidence>
<keyword evidence="12" id="KW-1185">Reference proteome</keyword>
<dbReference type="InterPro" id="IPR017452">
    <property type="entry name" value="GPCR_Rhodpsn_7TM"/>
</dbReference>
<evidence type="ECO:0000256" key="5">
    <source>
        <dbReference type="ARBA" id="ARBA00023040"/>
    </source>
</evidence>
<dbReference type="EMBL" id="MTYJ01000011">
    <property type="protein sequence ID" value="OQV23494.1"/>
    <property type="molecule type" value="Genomic_DNA"/>
</dbReference>
<feature type="transmembrane region" description="Helical" evidence="9">
    <location>
        <begin position="158"/>
        <end position="178"/>
    </location>
</feature>
<organism evidence="11 12">
    <name type="scientific">Hypsibius exemplaris</name>
    <name type="common">Freshwater tardigrade</name>
    <dbReference type="NCBI Taxonomy" id="2072580"/>
    <lineage>
        <taxon>Eukaryota</taxon>
        <taxon>Metazoa</taxon>
        <taxon>Ecdysozoa</taxon>
        <taxon>Tardigrada</taxon>
        <taxon>Eutardigrada</taxon>
        <taxon>Parachela</taxon>
        <taxon>Hypsibioidea</taxon>
        <taxon>Hypsibiidae</taxon>
        <taxon>Hypsibius</taxon>
    </lineage>
</organism>
<evidence type="ECO:0000256" key="1">
    <source>
        <dbReference type="ARBA" id="ARBA00004651"/>
    </source>
</evidence>
<dbReference type="GO" id="GO:0071880">
    <property type="term" value="P:adenylate cyclase-activating adrenergic receptor signaling pathway"/>
    <property type="evidence" value="ECO:0007669"/>
    <property type="project" value="TreeGrafter"/>
</dbReference>
<keyword evidence="5" id="KW-0297">G-protein coupled receptor</keyword>
<dbReference type="AlphaFoldDB" id="A0A1W0X7V3"/>
<proteinExistence type="predicted"/>
<keyword evidence="4 9" id="KW-1133">Transmembrane helix</keyword>
<evidence type="ECO:0000313" key="11">
    <source>
        <dbReference type="EMBL" id="OQV23494.1"/>
    </source>
</evidence>
<comment type="subcellular location">
    <subcellularLocation>
        <location evidence="1">Cell membrane</location>
        <topology evidence="1">Multi-pass membrane protein</topology>
    </subcellularLocation>
</comment>
<keyword evidence="3 9" id="KW-0812">Transmembrane</keyword>
<keyword evidence="8" id="KW-0807">Transducer</keyword>
<dbReference type="OrthoDB" id="9996086at2759"/>
<evidence type="ECO:0000259" key="10">
    <source>
        <dbReference type="PROSITE" id="PS50262"/>
    </source>
</evidence>
<dbReference type="Pfam" id="PF00001">
    <property type="entry name" value="7tm_1"/>
    <property type="match status" value="1"/>
</dbReference>
<dbReference type="Gene3D" id="1.20.1070.10">
    <property type="entry name" value="Rhodopsin 7-helix transmembrane proteins"/>
    <property type="match status" value="1"/>
</dbReference>
<dbReference type="SUPFAM" id="SSF81321">
    <property type="entry name" value="Family A G protein-coupled receptor-like"/>
    <property type="match status" value="1"/>
</dbReference>